<feature type="transmembrane region" description="Helical" evidence="3">
    <location>
        <begin position="101"/>
        <end position="119"/>
    </location>
</feature>
<feature type="transmembrane region" description="Helical" evidence="3">
    <location>
        <begin position="339"/>
        <end position="357"/>
    </location>
</feature>
<feature type="transmembrane region" description="Helical" evidence="3">
    <location>
        <begin position="369"/>
        <end position="388"/>
    </location>
</feature>
<keyword evidence="1" id="KW-0677">Repeat</keyword>
<evidence type="ECO:0000256" key="3">
    <source>
        <dbReference type="SAM" id="Phobius"/>
    </source>
</evidence>
<feature type="transmembrane region" description="Helical" evidence="3">
    <location>
        <begin position="209"/>
        <end position="227"/>
    </location>
</feature>
<evidence type="ECO:0008006" key="6">
    <source>
        <dbReference type="Google" id="ProtNLM"/>
    </source>
</evidence>
<keyword evidence="3" id="KW-1133">Transmembrane helix</keyword>
<dbReference type="RefSeq" id="WP_147433865.1">
    <property type="nucleotide sequence ID" value="NZ_RCDC01000004.1"/>
</dbReference>
<sequence length="646" mass="71478">MSEHRVRAFARWSKAAAVLALPVLGALVFLPGLGGGFLFDDQPNLVNDPDWKLERLSWSTLGQLFGSGIASAFGRPLAMLSFAVNHVLTGADPVPLKVTGLAMHLINALLVWLLARQLMSMSAALTEKRRLAAAWAVAFVWMVHPIQVSSALYIVQRMEVGAATGILMSLLCYLRARAAMCAGGRAWPWWLGTALAAAFGLGFKETALLVPVYCLLLEVFVLRFAAASVPQRRLLIWAYAIGGMAALIIFFGWVVPSAMSPTAYATRDFTLSERLYSQLPALLLYLRQILLPWPESLSFYYDNFPISHDLLRPIGTLLAGMVLLSLMLGGWLLRRHWPLTAFGIAWFFASHALTSNVQPLELVFEHRNYLALLGLVLALVQPLGAVLKPMTTDARMLMLAVPLVYVGAMGYVQALSWGDPVRLALTLTTRNPESSRAGYEYGRQLLALAGNDPHTLGWSMALGEFEHAAALPNASPLADQALIILGSRNGDPLPEMVWARFSEKMLRRPVGPQEIAALEGVVECRVEQRCRFADEHQLFRLLVNVVQRNPRSARLRAIYANYAFNVVGDRKLAMRMIREAVALSPRDPGYRLWLLQVGLASNLLERSEAEEALTLLRRVNGRGAYASDIKRLELWQASHSYSRGEQ</sequence>
<keyword evidence="3" id="KW-0472">Membrane</keyword>
<dbReference type="PANTHER" id="PTHR44227">
    <property type="match status" value="1"/>
</dbReference>
<feature type="transmembrane region" description="Helical" evidence="3">
    <location>
        <begin position="314"/>
        <end position="333"/>
    </location>
</feature>
<dbReference type="AlphaFoldDB" id="A0A498CKJ5"/>
<evidence type="ECO:0000313" key="4">
    <source>
        <dbReference type="EMBL" id="RLK57060.1"/>
    </source>
</evidence>
<dbReference type="InterPro" id="IPR052346">
    <property type="entry name" value="O-mannosyl-transferase_TMTC"/>
</dbReference>
<proteinExistence type="predicted"/>
<protein>
    <recommendedName>
        <fullName evidence="6">Tetratricopeptide repeat protein</fullName>
    </recommendedName>
</protein>
<feature type="transmembrane region" description="Helical" evidence="3">
    <location>
        <begin position="131"/>
        <end position="148"/>
    </location>
</feature>
<dbReference type="OrthoDB" id="8566379at2"/>
<feature type="transmembrane region" description="Helical" evidence="3">
    <location>
        <begin position="394"/>
        <end position="412"/>
    </location>
</feature>
<dbReference type="PANTHER" id="PTHR44227:SF3">
    <property type="entry name" value="PROTEIN O-MANNOSYL-TRANSFERASE TMTC4"/>
    <property type="match status" value="1"/>
</dbReference>
<accession>A0A498CKJ5</accession>
<evidence type="ECO:0000256" key="2">
    <source>
        <dbReference type="ARBA" id="ARBA00022803"/>
    </source>
</evidence>
<reference evidence="4 5" key="1">
    <citation type="submission" date="2018-10" db="EMBL/GenBank/DDBJ databases">
        <title>Comparative analysis of microorganisms from saline springs in Andes Mountain Range, Colombia.</title>
        <authorList>
            <person name="Rubin E."/>
        </authorList>
    </citation>
    <scope>NUCLEOTIDE SEQUENCE [LARGE SCALE GENOMIC DNA]</scope>
    <source>
        <strain evidence="4 5">USBA GBX 843</strain>
    </source>
</reference>
<name>A0A498CKJ5_9GAMM</name>
<dbReference type="EMBL" id="RCDC01000004">
    <property type="protein sequence ID" value="RLK57060.1"/>
    <property type="molecule type" value="Genomic_DNA"/>
</dbReference>
<dbReference type="Proteomes" id="UP000274786">
    <property type="component" value="Unassembled WGS sequence"/>
</dbReference>
<keyword evidence="2" id="KW-0802">TPR repeat</keyword>
<organism evidence="4 5">
    <name type="scientific">Stenotrophomonas rhizophila</name>
    <dbReference type="NCBI Taxonomy" id="216778"/>
    <lineage>
        <taxon>Bacteria</taxon>
        <taxon>Pseudomonadati</taxon>
        <taxon>Pseudomonadota</taxon>
        <taxon>Gammaproteobacteria</taxon>
        <taxon>Lysobacterales</taxon>
        <taxon>Lysobacteraceae</taxon>
        <taxon>Stenotrophomonas</taxon>
    </lineage>
</organism>
<feature type="transmembrane region" description="Helical" evidence="3">
    <location>
        <begin position="234"/>
        <end position="255"/>
    </location>
</feature>
<feature type="transmembrane region" description="Helical" evidence="3">
    <location>
        <begin position="154"/>
        <end position="174"/>
    </location>
</feature>
<comment type="caution">
    <text evidence="4">The sequence shown here is derived from an EMBL/GenBank/DDBJ whole genome shotgun (WGS) entry which is preliminary data.</text>
</comment>
<gene>
    <name evidence="4" type="ORF">BCL79_1463</name>
</gene>
<evidence type="ECO:0000313" key="5">
    <source>
        <dbReference type="Proteomes" id="UP000274786"/>
    </source>
</evidence>
<keyword evidence="3" id="KW-0812">Transmembrane</keyword>
<feature type="transmembrane region" description="Helical" evidence="3">
    <location>
        <begin position="186"/>
        <end position="203"/>
    </location>
</feature>
<evidence type="ECO:0000256" key="1">
    <source>
        <dbReference type="ARBA" id="ARBA00022737"/>
    </source>
</evidence>